<gene>
    <name evidence="2" type="ORF">KIW84_041062</name>
</gene>
<evidence type="ECO:0000256" key="1">
    <source>
        <dbReference type="SAM" id="MobiDB-lite"/>
    </source>
</evidence>
<feature type="compositionally biased region" description="Low complexity" evidence="1">
    <location>
        <begin position="150"/>
        <end position="163"/>
    </location>
</feature>
<proteinExistence type="predicted"/>
<dbReference type="PANTHER" id="PTHR31973">
    <property type="entry name" value="POLYPROTEIN, PUTATIVE-RELATED"/>
    <property type="match status" value="1"/>
</dbReference>
<comment type="caution">
    <text evidence="2">The sequence shown here is derived from an EMBL/GenBank/DDBJ whole genome shotgun (WGS) entry which is preliminary data.</text>
</comment>
<dbReference type="Gramene" id="Psat04G0106200-T1">
    <property type="protein sequence ID" value="KAI5415880.1"/>
    <property type="gene ID" value="KIW84_041062"/>
</dbReference>
<reference evidence="2 3" key="1">
    <citation type="journal article" date="2022" name="Nat. Genet.">
        <title>Improved pea reference genome and pan-genome highlight genomic features and evolutionary characteristics.</title>
        <authorList>
            <person name="Yang T."/>
            <person name="Liu R."/>
            <person name="Luo Y."/>
            <person name="Hu S."/>
            <person name="Wang D."/>
            <person name="Wang C."/>
            <person name="Pandey M.K."/>
            <person name="Ge S."/>
            <person name="Xu Q."/>
            <person name="Li N."/>
            <person name="Li G."/>
            <person name="Huang Y."/>
            <person name="Saxena R.K."/>
            <person name="Ji Y."/>
            <person name="Li M."/>
            <person name="Yan X."/>
            <person name="He Y."/>
            <person name="Liu Y."/>
            <person name="Wang X."/>
            <person name="Xiang C."/>
            <person name="Varshney R.K."/>
            <person name="Ding H."/>
            <person name="Gao S."/>
            <person name="Zong X."/>
        </authorList>
    </citation>
    <scope>NUCLEOTIDE SEQUENCE [LARGE SCALE GENOMIC DNA]</scope>
    <source>
        <strain evidence="2 3">cv. Zhongwan 6</strain>
    </source>
</reference>
<dbReference type="Proteomes" id="UP001058974">
    <property type="component" value="Chromosome 4"/>
</dbReference>
<evidence type="ECO:0000313" key="3">
    <source>
        <dbReference type="Proteomes" id="UP001058974"/>
    </source>
</evidence>
<keyword evidence="3" id="KW-1185">Reference proteome</keyword>
<sequence>MRLNEVVADVRLRFAIEITGCMAFKARQLARQVVEGDLSKQCTLLWSYGTELRKASPGNTFKLNIGRTCPGLEPHFERCYMCFDGTEKALTLECRPFIWLYGCHLKNNKVTYYEAHEDNMMQVKEYQRKGPKANVDVKKGGPSKKKKSHTIATTTAPATQANAPDEPAT</sequence>
<feature type="region of interest" description="Disordered" evidence="1">
    <location>
        <begin position="127"/>
        <end position="169"/>
    </location>
</feature>
<name>A0A9D5ARM6_PEA</name>
<protein>
    <submittedName>
        <fullName evidence="2">Uncharacterized protein</fullName>
    </submittedName>
</protein>
<dbReference type="AlphaFoldDB" id="A0A9D5ARM6"/>
<dbReference type="EMBL" id="JAMSHJ010000004">
    <property type="protein sequence ID" value="KAI5415880.1"/>
    <property type="molecule type" value="Genomic_DNA"/>
</dbReference>
<accession>A0A9D5ARM6</accession>
<organism evidence="2 3">
    <name type="scientific">Pisum sativum</name>
    <name type="common">Garden pea</name>
    <name type="synonym">Lathyrus oleraceus</name>
    <dbReference type="NCBI Taxonomy" id="3888"/>
    <lineage>
        <taxon>Eukaryota</taxon>
        <taxon>Viridiplantae</taxon>
        <taxon>Streptophyta</taxon>
        <taxon>Embryophyta</taxon>
        <taxon>Tracheophyta</taxon>
        <taxon>Spermatophyta</taxon>
        <taxon>Magnoliopsida</taxon>
        <taxon>eudicotyledons</taxon>
        <taxon>Gunneridae</taxon>
        <taxon>Pentapetalae</taxon>
        <taxon>rosids</taxon>
        <taxon>fabids</taxon>
        <taxon>Fabales</taxon>
        <taxon>Fabaceae</taxon>
        <taxon>Papilionoideae</taxon>
        <taxon>50 kb inversion clade</taxon>
        <taxon>NPAAA clade</taxon>
        <taxon>Hologalegina</taxon>
        <taxon>IRL clade</taxon>
        <taxon>Fabeae</taxon>
        <taxon>Lathyrus</taxon>
    </lineage>
</organism>
<evidence type="ECO:0000313" key="2">
    <source>
        <dbReference type="EMBL" id="KAI5415880.1"/>
    </source>
</evidence>
<dbReference type="PANTHER" id="PTHR31973:SF187">
    <property type="entry name" value="MUTATOR TRANSPOSASE MUDRA PROTEIN"/>
    <property type="match status" value="1"/>
</dbReference>